<dbReference type="PANTHER" id="PTHR30399:SF1">
    <property type="entry name" value="UTP PYROPHOSPHATASE"/>
    <property type="match status" value="1"/>
</dbReference>
<dbReference type="CDD" id="cd07344">
    <property type="entry name" value="M48_yhfN_like"/>
    <property type="match status" value="1"/>
</dbReference>
<reference evidence="2 3" key="1">
    <citation type="submission" date="2019-06" db="EMBL/GenBank/DDBJ databases">
        <title>Mycoplasma falconis type strain whole genome sequence.</title>
        <authorList>
            <person name="Spergser J."/>
        </authorList>
    </citation>
    <scope>NUCLEOTIDE SEQUENCE [LARGE SCALE GENOMIC DNA]</scope>
    <source>
        <strain evidence="2 3">ATCC 51372</strain>
    </source>
</reference>
<dbReference type="Gene3D" id="3.30.2010.10">
    <property type="entry name" value="Metalloproteases ('zincins'), catalytic domain"/>
    <property type="match status" value="1"/>
</dbReference>
<dbReference type="EMBL" id="VFSS01000007">
    <property type="protein sequence ID" value="TPE57211.1"/>
    <property type="molecule type" value="Genomic_DNA"/>
</dbReference>
<dbReference type="Proteomes" id="UP000319776">
    <property type="component" value="Unassembled WGS sequence"/>
</dbReference>
<keyword evidence="3" id="KW-1185">Reference proteome</keyword>
<accession>A0A501X9I7</accession>
<dbReference type="AlphaFoldDB" id="A0A501X9I7"/>
<dbReference type="RefSeq" id="WP_140781409.1">
    <property type="nucleotide sequence ID" value="NZ_VFSS01000007.1"/>
</dbReference>
<evidence type="ECO:0000259" key="1">
    <source>
        <dbReference type="Pfam" id="PF01863"/>
    </source>
</evidence>
<organism evidence="2 3">
    <name type="scientific">[Mycoplasma] falconis</name>
    <dbReference type="NCBI Taxonomy" id="92403"/>
    <lineage>
        <taxon>Bacteria</taxon>
        <taxon>Bacillati</taxon>
        <taxon>Mycoplasmatota</taxon>
        <taxon>Mycoplasmoidales</taxon>
        <taxon>Metamycoplasmataceae</taxon>
        <taxon>Metamycoplasma</taxon>
    </lineage>
</organism>
<sequence>MKNKQINSINYYATYENELIVVKVYIKNIKNAYMKLSKAQFELTCNSQFFASAAMEKFVNQTIEKYYTKLKAQKEAKKKFPIDIENKFFYSLGNKYEFKIEDNKLYFKKENSDLFFYFGKVKKDIENQIKDYCFNEFNLLVKKYFEEVQEKFIKLLGLKSKNINYKIKNVKSFWGSAYNKKDLISLSSNLMYYNPICLYYILVHEFSHFLHQNHSKEFWNLVAQIVPNYKEIKRFLNTRNYEATDN</sequence>
<evidence type="ECO:0000313" key="3">
    <source>
        <dbReference type="Proteomes" id="UP000319776"/>
    </source>
</evidence>
<dbReference type="OrthoDB" id="9811177at2"/>
<gene>
    <name evidence="2" type="ORF">FJO69_02240</name>
</gene>
<feature type="domain" description="YgjP-like metallopeptidase" evidence="1">
    <location>
        <begin position="51"/>
        <end position="238"/>
    </location>
</feature>
<dbReference type="PANTHER" id="PTHR30399">
    <property type="entry name" value="UNCHARACTERIZED PROTEIN YGJP"/>
    <property type="match status" value="1"/>
</dbReference>
<comment type="caution">
    <text evidence="2">The sequence shown here is derived from an EMBL/GenBank/DDBJ whole genome shotgun (WGS) entry which is preliminary data.</text>
</comment>
<proteinExistence type="predicted"/>
<evidence type="ECO:0000313" key="2">
    <source>
        <dbReference type="EMBL" id="TPE57211.1"/>
    </source>
</evidence>
<dbReference type="Pfam" id="PF01863">
    <property type="entry name" value="YgjP-like"/>
    <property type="match status" value="1"/>
</dbReference>
<protein>
    <submittedName>
        <fullName evidence="2">DUF45 domain-containing protein</fullName>
    </submittedName>
</protein>
<name>A0A501X9I7_9BACT</name>
<dbReference type="InterPro" id="IPR053136">
    <property type="entry name" value="UTP_pyrophosphatase-like"/>
</dbReference>
<dbReference type="InterPro" id="IPR002725">
    <property type="entry name" value="YgjP-like_metallopeptidase"/>
</dbReference>